<evidence type="ECO:0000256" key="1">
    <source>
        <dbReference type="SAM" id="Phobius"/>
    </source>
</evidence>
<feature type="transmembrane region" description="Helical" evidence="1">
    <location>
        <begin position="35"/>
        <end position="54"/>
    </location>
</feature>
<dbReference type="EMBL" id="JBHSDS010000002">
    <property type="protein sequence ID" value="MFC4356616.1"/>
    <property type="molecule type" value="Genomic_DNA"/>
</dbReference>
<evidence type="ECO:0000259" key="2">
    <source>
        <dbReference type="Pfam" id="PF00892"/>
    </source>
</evidence>
<gene>
    <name evidence="3" type="ORF">ACFO0N_01495</name>
</gene>
<dbReference type="Pfam" id="PF00892">
    <property type="entry name" value="EamA"/>
    <property type="match status" value="1"/>
</dbReference>
<keyword evidence="1" id="KW-0812">Transmembrane</keyword>
<dbReference type="InterPro" id="IPR000620">
    <property type="entry name" value="EamA_dom"/>
</dbReference>
<feature type="transmembrane region" description="Helical" evidence="1">
    <location>
        <begin position="74"/>
        <end position="93"/>
    </location>
</feature>
<sequence>MNYLLWSLVAVAAYTFVAPLMSVATTGDVKMPSDVGALLANTILVVATAGVIVFGNGNFVGYVGEYLTHPKAPYVYAAGVCLAIGILAYYRALALGPVSIVAPVFGMFLVTSSVIGILFLDEAFTARKALGIGFAVVAVYLVSVE</sequence>
<evidence type="ECO:0000313" key="4">
    <source>
        <dbReference type="Proteomes" id="UP001595921"/>
    </source>
</evidence>
<proteinExistence type="predicted"/>
<keyword evidence="4" id="KW-1185">Reference proteome</keyword>
<dbReference type="RefSeq" id="WP_267625053.1">
    <property type="nucleotide sequence ID" value="NZ_JAODIW010000010.1"/>
</dbReference>
<comment type="caution">
    <text evidence="3">The sequence shown here is derived from an EMBL/GenBank/DDBJ whole genome shotgun (WGS) entry which is preliminary data.</text>
</comment>
<dbReference type="AlphaFoldDB" id="A0ABD5P7Z4"/>
<name>A0ABD5P7Z4_9EURY</name>
<feature type="transmembrane region" description="Helical" evidence="1">
    <location>
        <begin position="6"/>
        <end position="23"/>
    </location>
</feature>
<dbReference type="Gene3D" id="1.10.3730.20">
    <property type="match status" value="1"/>
</dbReference>
<dbReference type="Proteomes" id="UP001595921">
    <property type="component" value="Unassembled WGS sequence"/>
</dbReference>
<feature type="domain" description="EamA" evidence="2">
    <location>
        <begin position="4"/>
        <end position="143"/>
    </location>
</feature>
<keyword evidence="1" id="KW-0472">Membrane</keyword>
<organism evidence="3 4">
    <name type="scientific">Halobium salinum</name>
    <dbReference type="NCBI Taxonomy" id="1364940"/>
    <lineage>
        <taxon>Archaea</taxon>
        <taxon>Methanobacteriati</taxon>
        <taxon>Methanobacteriota</taxon>
        <taxon>Stenosarchaea group</taxon>
        <taxon>Halobacteria</taxon>
        <taxon>Halobacteriales</taxon>
        <taxon>Haloferacaceae</taxon>
        <taxon>Halobium</taxon>
    </lineage>
</organism>
<dbReference type="InterPro" id="IPR037185">
    <property type="entry name" value="EmrE-like"/>
</dbReference>
<evidence type="ECO:0000313" key="3">
    <source>
        <dbReference type="EMBL" id="MFC4356616.1"/>
    </source>
</evidence>
<keyword evidence="1" id="KW-1133">Transmembrane helix</keyword>
<protein>
    <submittedName>
        <fullName evidence="3">EamA family transporter</fullName>
    </submittedName>
</protein>
<feature type="transmembrane region" description="Helical" evidence="1">
    <location>
        <begin position="100"/>
        <end position="120"/>
    </location>
</feature>
<accession>A0ABD5P7Z4</accession>
<dbReference type="SUPFAM" id="SSF103481">
    <property type="entry name" value="Multidrug resistance efflux transporter EmrE"/>
    <property type="match status" value="1"/>
</dbReference>
<reference evidence="3 4" key="1">
    <citation type="journal article" date="2019" name="Int. J. Syst. Evol. Microbiol.">
        <title>The Global Catalogue of Microorganisms (GCM) 10K type strain sequencing project: providing services to taxonomists for standard genome sequencing and annotation.</title>
        <authorList>
            <consortium name="The Broad Institute Genomics Platform"/>
            <consortium name="The Broad Institute Genome Sequencing Center for Infectious Disease"/>
            <person name="Wu L."/>
            <person name="Ma J."/>
        </authorList>
    </citation>
    <scope>NUCLEOTIDE SEQUENCE [LARGE SCALE GENOMIC DNA]</scope>
    <source>
        <strain evidence="3 4">CGMCC 1.12553</strain>
    </source>
</reference>